<dbReference type="CDD" id="cd01086">
    <property type="entry name" value="MetAP1"/>
    <property type="match status" value="1"/>
</dbReference>
<dbReference type="GO" id="GO:0070006">
    <property type="term" value="F:metalloaminopeptidase activity"/>
    <property type="evidence" value="ECO:0007669"/>
    <property type="project" value="UniProtKB-UniRule"/>
</dbReference>
<sequence>MFLPEHTFLCYNRKRGKNMDFEKEVQRYKEKGIPTPSKKMIKTASQIEGIREAGKINTMVLDEVARRISVGMTTEEIDEIVAAKTKELGGICAPLHYEGFPKSVCTSINDAVCHGIPSKSDVLKEGDIVNVDCTTIYKGYYADASRTFLIGTCDPVAKRLTEVTKEALDQAVSKLKPYSRLRDIGHTIETYVREAGFSVVHEIGGHGVGLEFHEDPFIYHYGKPGSGMVLFPGMVFTIEPMVNEGKRHVYLDASNNWTIYTEDGKRSAQFEYTVLLTETGAEILSY</sequence>
<evidence type="ECO:0000313" key="9">
    <source>
        <dbReference type="EMBL" id="HIT49837.1"/>
    </source>
</evidence>
<comment type="function">
    <text evidence="1 6">Removes the N-terminal methionine from nascent proteins. The N-terminal methionine is often cleaved when the second residue in the primary sequence is small and uncharged (Met-Ala-, Cys, Gly, Pro, Ser, Thr, or Val). Requires deformylation of the N(alpha)-formylated initiator methionine before it can be hydrolyzed.</text>
</comment>
<feature type="binding site" evidence="6">
    <location>
        <position position="239"/>
    </location>
    <ligand>
        <name>a divalent metal cation</name>
        <dbReference type="ChEBI" id="CHEBI:60240"/>
        <label>2</label>
        <note>catalytic</note>
    </ligand>
</feature>
<proteinExistence type="inferred from homology"/>
<keyword evidence="4 6" id="KW-0479">Metal-binding</keyword>
<evidence type="ECO:0000256" key="1">
    <source>
        <dbReference type="ARBA" id="ARBA00002521"/>
    </source>
</evidence>
<comment type="subunit">
    <text evidence="6">Monomer.</text>
</comment>
<comment type="cofactor">
    <cofactor evidence="6">
        <name>Co(2+)</name>
        <dbReference type="ChEBI" id="CHEBI:48828"/>
    </cofactor>
    <cofactor evidence="6">
        <name>Zn(2+)</name>
        <dbReference type="ChEBI" id="CHEBI:29105"/>
    </cofactor>
    <cofactor evidence="6">
        <name>Mn(2+)</name>
        <dbReference type="ChEBI" id="CHEBI:29035"/>
    </cofactor>
    <cofactor evidence="6">
        <name>Fe(2+)</name>
        <dbReference type="ChEBI" id="CHEBI:29033"/>
    </cofactor>
    <text evidence="6">Binds 2 divalent metal cations per subunit. Has a high-affinity and a low affinity metal-binding site. The true nature of the physiological cofactor is under debate. The enzyme is active with cobalt, zinc, manganese or divalent iron ions. Most likely, methionine aminopeptidases function as mononuclear Fe(2+)-metalloproteases under physiological conditions, and the catalytically relevant metal-binding site has been assigned to the histidine-containing high-affinity site.</text>
</comment>
<dbReference type="HAMAP" id="MF_01974">
    <property type="entry name" value="MetAP_1"/>
    <property type="match status" value="1"/>
</dbReference>
<dbReference type="Proteomes" id="UP000886758">
    <property type="component" value="Unassembled WGS sequence"/>
</dbReference>
<evidence type="ECO:0000256" key="3">
    <source>
        <dbReference type="ARBA" id="ARBA00022670"/>
    </source>
</evidence>
<dbReference type="Gene3D" id="3.90.230.10">
    <property type="entry name" value="Creatinase/methionine aminopeptidase superfamily"/>
    <property type="match status" value="1"/>
</dbReference>
<evidence type="ECO:0000313" key="10">
    <source>
        <dbReference type="Proteomes" id="UP000886758"/>
    </source>
</evidence>
<feature type="binding site" evidence="6">
    <location>
        <position position="206"/>
    </location>
    <ligand>
        <name>a divalent metal cation</name>
        <dbReference type="ChEBI" id="CHEBI:60240"/>
        <label>2</label>
        <note>catalytic</note>
    </ligand>
</feature>
<evidence type="ECO:0000259" key="8">
    <source>
        <dbReference type="Pfam" id="PF00557"/>
    </source>
</evidence>
<feature type="binding site" evidence="6">
    <location>
        <position position="132"/>
    </location>
    <ligand>
        <name>a divalent metal cation</name>
        <dbReference type="ChEBI" id="CHEBI:60240"/>
        <label>1</label>
    </ligand>
</feature>
<feature type="domain" description="Peptidase M24" evidence="8">
    <location>
        <begin position="48"/>
        <end position="278"/>
    </location>
</feature>
<feature type="binding site" evidence="6">
    <location>
        <position position="271"/>
    </location>
    <ligand>
        <name>a divalent metal cation</name>
        <dbReference type="ChEBI" id="CHEBI:60240"/>
        <label>1</label>
    </ligand>
</feature>
<feature type="binding site" evidence="6">
    <location>
        <position position="143"/>
    </location>
    <ligand>
        <name>a divalent metal cation</name>
        <dbReference type="ChEBI" id="CHEBI:60240"/>
        <label>1</label>
    </ligand>
</feature>
<dbReference type="GO" id="GO:0006508">
    <property type="term" value="P:proteolysis"/>
    <property type="evidence" value="ECO:0007669"/>
    <property type="project" value="UniProtKB-KW"/>
</dbReference>
<reference evidence="9" key="2">
    <citation type="journal article" date="2021" name="PeerJ">
        <title>Extensive microbial diversity within the chicken gut microbiome revealed by metagenomics and culture.</title>
        <authorList>
            <person name="Gilroy R."/>
            <person name="Ravi A."/>
            <person name="Getino M."/>
            <person name="Pursley I."/>
            <person name="Horton D.L."/>
            <person name="Alikhan N.F."/>
            <person name="Baker D."/>
            <person name="Gharbi K."/>
            <person name="Hall N."/>
            <person name="Watson M."/>
            <person name="Adriaenssens E.M."/>
            <person name="Foster-Nyarko E."/>
            <person name="Jarju S."/>
            <person name="Secka A."/>
            <person name="Antonio M."/>
            <person name="Oren A."/>
            <person name="Chaudhuri R.R."/>
            <person name="La Ragione R."/>
            <person name="Hildebrand F."/>
            <person name="Pallen M.J."/>
        </authorList>
    </citation>
    <scope>NUCLEOTIDE SEQUENCE</scope>
    <source>
        <strain evidence="9">ChiW17-6978</strain>
    </source>
</reference>
<dbReference type="EMBL" id="DVLF01000075">
    <property type="protein sequence ID" value="HIT49837.1"/>
    <property type="molecule type" value="Genomic_DNA"/>
</dbReference>
<feature type="binding site" evidence="6">
    <location>
        <position position="271"/>
    </location>
    <ligand>
        <name>a divalent metal cation</name>
        <dbReference type="ChEBI" id="CHEBI:60240"/>
        <label>2</label>
        <note>catalytic</note>
    </ligand>
</feature>
<protein>
    <recommendedName>
        <fullName evidence="6 7">Methionine aminopeptidase</fullName>
        <shortName evidence="6">MAP</shortName>
        <shortName evidence="6">MetAP</shortName>
        <ecNumber evidence="6 7">3.4.11.18</ecNumber>
    </recommendedName>
    <alternativeName>
        <fullName evidence="6">Peptidase M</fullName>
    </alternativeName>
</protein>
<evidence type="ECO:0000256" key="2">
    <source>
        <dbReference type="ARBA" id="ARBA00022438"/>
    </source>
</evidence>
<dbReference type="EC" id="3.4.11.18" evidence="6 7"/>
<feature type="binding site" evidence="6">
    <location>
        <position position="143"/>
    </location>
    <ligand>
        <name>a divalent metal cation</name>
        <dbReference type="ChEBI" id="CHEBI:60240"/>
        <label>2</label>
        <note>catalytic</note>
    </ligand>
</feature>
<keyword evidence="2 6" id="KW-0031">Aminopeptidase</keyword>
<dbReference type="InterPro" id="IPR001714">
    <property type="entry name" value="Pept_M24_MAP"/>
</dbReference>
<dbReference type="PRINTS" id="PR00599">
    <property type="entry name" value="MAPEPTIDASE"/>
</dbReference>
<dbReference type="InterPro" id="IPR036005">
    <property type="entry name" value="Creatinase/aminopeptidase-like"/>
</dbReference>
<evidence type="ECO:0000256" key="4">
    <source>
        <dbReference type="ARBA" id="ARBA00022723"/>
    </source>
</evidence>
<dbReference type="NCBIfam" id="TIGR00500">
    <property type="entry name" value="met_pdase_I"/>
    <property type="match status" value="1"/>
</dbReference>
<organism evidence="9 10">
    <name type="scientific">Candidatus Pelethenecus faecipullorum</name>
    <dbReference type="NCBI Taxonomy" id="2840900"/>
    <lineage>
        <taxon>Bacteria</taxon>
        <taxon>Bacillati</taxon>
        <taxon>Mycoplasmatota</taxon>
        <taxon>Mollicutes</taxon>
        <taxon>Candidatus Pelethenecus</taxon>
    </lineage>
</organism>
<dbReference type="Pfam" id="PF00557">
    <property type="entry name" value="Peptidase_M24"/>
    <property type="match status" value="1"/>
</dbReference>
<feature type="binding site" evidence="6">
    <location>
        <position position="114"/>
    </location>
    <ligand>
        <name>substrate</name>
    </ligand>
</feature>
<keyword evidence="5 6" id="KW-0378">Hydrolase</keyword>
<comment type="caution">
    <text evidence="9">The sequence shown here is derived from an EMBL/GenBank/DDBJ whole genome shotgun (WGS) entry which is preliminary data.</text>
</comment>
<keyword evidence="3 6" id="KW-0645">Protease</keyword>
<reference evidence="9" key="1">
    <citation type="submission" date="2020-10" db="EMBL/GenBank/DDBJ databases">
        <authorList>
            <person name="Gilroy R."/>
        </authorList>
    </citation>
    <scope>NUCLEOTIDE SEQUENCE</scope>
    <source>
        <strain evidence="9">ChiW17-6978</strain>
    </source>
</reference>
<comment type="catalytic activity">
    <reaction evidence="6 7">
        <text>Release of N-terminal amino acids, preferentially methionine, from peptides and arylamides.</text>
        <dbReference type="EC" id="3.4.11.18"/>
    </reaction>
</comment>
<dbReference type="SUPFAM" id="SSF55920">
    <property type="entry name" value="Creatinase/aminopeptidase"/>
    <property type="match status" value="1"/>
</dbReference>
<gene>
    <name evidence="6 9" type="primary">map</name>
    <name evidence="9" type="ORF">IAD46_02300</name>
</gene>
<dbReference type="GO" id="GO:0004239">
    <property type="term" value="F:initiator methionyl aminopeptidase activity"/>
    <property type="evidence" value="ECO:0007669"/>
    <property type="project" value="UniProtKB-UniRule"/>
</dbReference>
<dbReference type="AlphaFoldDB" id="A0A9D1GQH1"/>
<evidence type="ECO:0000256" key="7">
    <source>
        <dbReference type="RuleBase" id="RU003653"/>
    </source>
</evidence>
<dbReference type="PANTHER" id="PTHR43330:SF8">
    <property type="entry name" value="METHIONINE AMINOPEPTIDASE 1D, MITOCHONDRIAL"/>
    <property type="match status" value="1"/>
</dbReference>
<accession>A0A9D1GQH1</accession>
<feature type="binding site" evidence="6">
    <location>
        <position position="213"/>
    </location>
    <ligand>
        <name>substrate</name>
    </ligand>
</feature>
<comment type="similarity">
    <text evidence="6">Belongs to the peptidase M24A family. Methionine aminopeptidase type 1 subfamily.</text>
</comment>
<dbReference type="InterPro" id="IPR000994">
    <property type="entry name" value="Pept_M24"/>
</dbReference>
<dbReference type="GO" id="GO:0046872">
    <property type="term" value="F:metal ion binding"/>
    <property type="evidence" value="ECO:0007669"/>
    <property type="project" value="UniProtKB-UniRule"/>
</dbReference>
<dbReference type="PANTHER" id="PTHR43330">
    <property type="entry name" value="METHIONINE AMINOPEPTIDASE"/>
    <property type="match status" value="1"/>
</dbReference>
<name>A0A9D1GQH1_9MOLU</name>
<evidence type="ECO:0000256" key="6">
    <source>
        <dbReference type="HAMAP-Rule" id="MF_01974"/>
    </source>
</evidence>
<evidence type="ECO:0000256" key="5">
    <source>
        <dbReference type="ARBA" id="ARBA00022801"/>
    </source>
</evidence>
<dbReference type="InterPro" id="IPR002467">
    <property type="entry name" value="Pept_M24A_MAP1"/>
</dbReference>